<evidence type="ECO:0000313" key="4">
    <source>
        <dbReference type="EMBL" id="GMM32909.1"/>
    </source>
</evidence>
<dbReference type="EMBL" id="BTFZ01000001">
    <property type="protein sequence ID" value="GMM32909.1"/>
    <property type="molecule type" value="Genomic_DNA"/>
</dbReference>
<accession>A0AAV5QEY7</accession>
<evidence type="ECO:0000256" key="3">
    <source>
        <dbReference type="SAM" id="MobiDB-lite"/>
    </source>
</evidence>
<sequence length="402" mass="45969">MFSSLISQIKGKPASRNRGGPTVTNKTAVTSSLSSSSSSSSSSTSSRNNDAKPKARPQKAASRKPSYSVNVDPAVARLKAARAAEKEAEEQKKKELKRNRLIDLGIDPDAQKKAVKARSKKENGNPDKPKTKRAPQSRKARKEQEFGNDEDYADSQRTSQPRRMKFTDLMKQASKVDNSVLAINIKSKSAKASEPRDNKESKKLPKRQALPAEGRSVKDISQRSSRGAMPSKQNTSSNRKPESFKQKASRPTPPPLITNNRAKIAAPSEKLRKKLEERKKSKDLRERQRKRYGDYDEDDYDEEDDDFIVDDEEEEEYGSGYSRRGEDPGYDRDEIWAMFNKGKKRRYNDDYDDESDMEATGADVFEEEERSFKYALREEKREKELEKRIAREKEDRLKRSRR</sequence>
<proteinExistence type="inferred from homology"/>
<comment type="similarity">
    <text evidence="1">Belongs to the SPT2 family.</text>
</comment>
<feature type="region of interest" description="Disordered" evidence="3">
    <location>
        <begin position="1"/>
        <end position="331"/>
    </location>
</feature>
<gene>
    <name evidence="4" type="ORF">DASC09_002340</name>
</gene>
<feature type="compositionally biased region" description="Basic and acidic residues" evidence="3">
    <location>
        <begin position="120"/>
        <end position="129"/>
    </location>
</feature>
<feature type="compositionally biased region" description="Basic and acidic residues" evidence="3">
    <location>
        <begin position="274"/>
        <end position="294"/>
    </location>
</feature>
<feature type="compositionally biased region" description="Basic residues" evidence="3">
    <location>
        <begin position="130"/>
        <end position="141"/>
    </location>
</feature>
<feature type="compositionally biased region" description="Basic and acidic residues" evidence="3">
    <location>
        <begin position="191"/>
        <end position="203"/>
    </location>
</feature>
<comment type="caution">
    <text evidence="4">The sequence shown here is derived from an EMBL/GenBank/DDBJ whole genome shotgun (WGS) entry which is preliminary data.</text>
</comment>
<feature type="compositionally biased region" description="Basic and acidic residues" evidence="3">
    <location>
        <begin position="82"/>
        <end position="101"/>
    </location>
</feature>
<name>A0AAV5QEY7_9ASCO</name>
<organism evidence="4 5">
    <name type="scientific">Saccharomycopsis crataegensis</name>
    <dbReference type="NCBI Taxonomy" id="43959"/>
    <lineage>
        <taxon>Eukaryota</taxon>
        <taxon>Fungi</taxon>
        <taxon>Dikarya</taxon>
        <taxon>Ascomycota</taxon>
        <taxon>Saccharomycotina</taxon>
        <taxon>Saccharomycetes</taxon>
        <taxon>Saccharomycopsidaceae</taxon>
        <taxon>Saccharomycopsis</taxon>
    </lineage>
</organism>
<dbReference type="GeneID" id="90070888"/>
<protein>
    <submittedName>
        <fullName evidence="4">Spt2 protein</fullName>
    </submittedName>
</protein>
<keyword evidence="2" id="KW-0175">Coiled coil</keyword>
<dbReference type="RefSeq" id="XP_064849909.1">
    <property type="nucleotide sequence ID" value="XM_064993837.1"/>
</dbReference>
<reference evidence="4 5" key="1">
    <citation type="journal article" date="2023" name="Elife">
        <title>Identification of key yeast species and microbe-microbe interactions impacting larval growth of Drosophila in the wild.</title>
        <authorList>
            <person name="Mure A."/>
            <person name="Sugiura Y."/>
            <person name="Maeda R."/>
            <person name="Honda K."/>
            <person name="Sakurai N."/>
            <person name="Takahashi Y."/>
            <person name="Watada M."/>
            <person name="Katoh T."/>
            <person name="Gotoh A."/>
            <person name="Gotoh Y."/>
            <person name="Taniguchi I."/>
            <person name="Nakamura K."/>
            <person name="Hayashi T."/>
            <person name="Katayama T."/>
            <person name="Uemura T."/>
            <person name="Hattori Y."/>
        </authorList>
    </citation>
    <scope>NUCLEOTIDE SEQUENCE [LARGE SCALE GENOMIC DNA]</scope>
    <source>
        <strain evidence="4 5">SC-9</strain>
    </source>
</reference>
<feature type="compositionally biased region" description="Acidic residues" evidence="3">
    <location>
        <begin position="295"/>
        <end position="317"/>
    </location>
</feature>
<feature type="compositionally biased region" description="Low complexity" evidence="3">
    <location>
        <begin position="30"/>
        <end position="46"/>
    </location>
</feature>
<evidence type="ECO:0000256" key="2">
    <source>
        <dbReference type="ARBA" id="ARBA00023054"/>
    </source>
</evidence>
<evidence type="ECO:0000256" key="1">
    <source>
        <dbReference type="ARBA" id="ARBA00006461"/>
    </source>
</evidence>
<dbReference type="Proteomes" id="UP001360560">
    <property type="component" value="Unassembled WGS sequence"/>
</dbReference>
<dbReference type="AlphaFoldDB" id="A0AAV5QEY7"/>
<dbReference type="Pfam" id="PF08243">
    <property type="entry name" value="SPT2"/>
    <property type="match status" value="1"/>
</dbReference>
<evidence type="ECO:0000313" key="5">
    <source>
        <dbReference type="Proteomes" id="UP001360560"/>
    </source>
</evidence>
<dbReference type="InterPro" id="IPR013256">
    <property type="entry name" value="Chromatin_SPT2"/>
</dbReference>
<dbReference type="SMART" id="SM00784">
    <property type="entry name" value="SPT2"/>
    <property type="match status" value="1"/>
</dbReference>
<keyword evidence="5" id="KW-1185">Reference proteome</keyword>